<keyword evidence="4 5" id="KW-0472">Membrane</keyword>
<dbReference type="AlphaFoldDB" id="A0A5M3X2R0"/>
<feature type="transmembrane region" description="Helical" evidence="5">
    <location>
        <begin position="85"/>
        <end position="106"/>
    </location>
</feature>
<dbReference type="InterPro" id="IPR005829">
    <property type="entry name" value="Sugar_transporter_CS"/>
</dbReference>
<dbReference type="SUPFAM" id="SSF103473">
    <property type="entry name" value="MFS general substrate transporter"/>
    <property type="match status" value="1"/>
</dbReference>
<dbReference type="Gene3D" id="1.20.1250.20">
    <property type="entry name" value="MFS general substrate transporter like domains"/>
    <property type="match status" value="1"/>
</dbReference>
<evidence type="ECO:0000256" key="3">
    <source>
        <dbReference type="ARBA" id="ARBA00022989"/>
    </source>
</evidence>
<feature type="transmembrane region" description="Helical" evidence="5">
    <location>
        <begin position="219"/>
        <end position="237"/>
    </location>
</feature>
<protein>
    <recommendedName>
        <fullName evidence="6">Major facilitator superfamily (MFS) profile domain-containing protein</fullName>
    </recommendedName>
</protein>
<organism evidence="7 8">
    <name type="scientific">Acrocarpospora macrocephala</name>
    <dbReference type="NCBI Taxonomy" id="150177"/>
    <lineage>
        <taxon>Bacteria</taxon>
        <taxon>Bacillati</taxon>
        <taxon>Actinomycetota</taxon>
        <taxon>Actinomycetes</taxon>
        <taxon>Streptosporangiales</taxon>
        <taxon>Streptosporangiaceae</taxon>
        <taxon>Acrocarpospora</taxon>
    </lineage>
</organism>
<evidence type="ECO:0000256" key="2">
    <source>
        <dbReference type="ARBA" id="ARBA00022692"/>
    </source>
</evidence>
<comment type="subcellular location">
    <subcellularLocation>
        <location evidence="1">Cell membrane</location>
        <topology evidence="1">Multi-pass membrane protein</topology>
    </subcellularLocation>
</comment>
<feature type="domain" description="Major facilitator superfamily (MFS) profile" evidence="6">
    <location>
        <begin position="7"/>
        <end position="400"/>
    </location>
</feature>
<accession>A0A5M3X2R0</accession>
<keyword evidence="3 5" id="KW-1133">Transmembrane helix</keyword>
<name>A0A5M3X2R0_9ACTN</name>
<reference evidence="7 8" key="1">
    <citation type="submission" date="2019-10" db="EMBL/GenBank/DDBJ databases">
        <title>Whole genome shotgun sequence of Acrocarpospora macrocephala NBRC 16266.</title>
        <authorList>
            <person name="Ichikawa N."/>
            <person name="Kimura A."/>
            <person name="Kitahashi Y."/>
            <person name="Komaki H."/>
            <person name="Oguchi A."/>
        </authorList>
    </citation>
    <scope>NUCLEOTIDE SEQUENCE [LARGE SCALE GENOMIC DNA]</scope>
    <source>
        <strain evidence="7 8">NBRC 16266</strain>
    </source>
</reference>
<dbReference type="PANTHER" id="PTHR23530:SF1">
    <property type="entry name" value="PERMEASE, MAJOR FACILITATOR SUPERFAMILY-RELATED"/>
    <property type="match status" value="1"/>
</dbReference>
<dbReference type="GO" id="GO:0022857">
    <property type="term" value="F:transmembrane transporter activity"/>
    <property type="evidence" value="ECO:0007669"/>
    <property type="project" value="InterPro"/>
</dbReference>
<dbReference type="InterPro" id="IPR011701">
    <property type="entry name" value="MFS"/>
</dbReference>
<feature type="transmembrane region" description="Helical" evidence="5">
    <location>
        <begin position="346"/>
        <end position="369"/>
    </location>
</feature>
<dbReference type="EMBL" id="BLAE01000089">
    <property type="protein sequence ID" value="GES16027.1"/>
    <property type="molecule type" value="Genomic_DNA"/>
</dbReference>
<evidence type="ECO:0000256" key="1">
    <source>
        <dbReference type="ARBA" id="ARBA00004651"/>
    </source>
</evidence>
<evidence type="ECO:0000259" key="6">
    <source>
        <dbReference type="PROSITE" id="PS50850"/>
    </source>
</evidence>
<dbReference type="InterPro" id="IPR020846">
    <property type="entry name" value="MFS_dom"/>
</dbReference>
<evidence type="ECO:0000313" key="8">
    <source>
        <dbReference type="Proteomes" id="UP000331127"/>
    </source>
</evidence>
<feature type="transmembrane region" description="Helical" evidence="5">
    <location>
        <begin position="313"/>
        <end position="334"/>
    </location>
</feature>
<dbReference type="GO" id="GO:0005886">
    <property type="term" value="C:plasma membrane"/>
    <property type="evidence" value="ECO:0007669"/>
    <property type="project" value="UniProtKB-SubCell"/>
</dbReference>
<proteinExistence type="predicted"/>
<feature type="transmembrane region" description="Helical" evidence="5">
    <location>
        <begin position="40"/>
        <end position="64"/>
    </location>
</feature>
<feature type="transmembrane region" description="Helical" evidence="5">
    <location>
        <begin position="375"/>
        <end position="394"/>
    </location>
</feature>
<dbReference type="PROSITE" id="PS50850">
    <property type="entry name" value="MFS"/>
    <property type="match status" value="1"/>
</dbReference>
<feature type="transmembrane region" description="Helical" evidence="5">
    <location>
        <begin position="164"/>
        <end position="188"/>
    </location>
</feature>
<comment type="caution">
    <text evidence="7">The sequence shown here is derived from an EMBL/GenBank/DDBJ whole genome shotgun (WGS) entry which is preliminary data.</text>
</comment>
<dbReference type="InterPro" id="IPR036259">
    <property type="entry name" value="MFS_trans_sf"/>
</dbReference>
<dbReference type="Pfam" id="PF07690">
    <property type="entry name" value="MFS_1"/>
    <property type="match status" value="1"/>
</dbReference>
<evidence type="ECO:0000313" key="7">
    <source>
        <dbReference type="EMBL" id="GES16027.1"/>
    </source>
</evidence>
<dbReference type="Proteomes" id="UP000331127">
    <property type="component" value="Unassembled WGS sequence"/>
</dbReference>
<dbReference type="PANTHER" id="PTHR23530">
    <property type="entry name" value="TRANSPORT PROTEIN-RELATED"/>
    <property type="match status" value="1"/>
</dbReference>
<feature type="transmembrane region" description="Helical" evidence="5">
    <location>
        <begin position="257"/>
        <end position="276"/>
    </location>
</feature>
<dbReference type="OrthoDB" id="3513479at2"/>
<feature type="transmembrane region" description="Helical" evidence="5">
    <location>
        <begin position="16"/>
        <end position="34"/>
    </location>
</feature>
<keyword evidence="2 5" id="KW-0812">Transmembrane</keyword>
<feature type="transmembrane region" description="Helical" evidence="5">
    <location>
        <begin position="288"/>
        <end position="307"/>
    </location>
</feature>
<sequence length="409" mass="41040">MTHVDMIRRRLRTLTFLEWLPGGLMFPVVAPLLLERGVDPVQIGMIFAVHAIVSAGFELPAGLLADLYGRKPVALCGAITKTVGLGVLALGAGLGAMVAAGALIGASRAALSGTAESWFVDQASPAPEEVPRGLAGAEAGLGTGIASGALAGGLLPLAGPQAGISATAVPIALACALAAVHGIAIAVLMTGPPHRRTAGASPGNRAVFQHFGDTIRRPAVRAVLYAGCGAGMVAGALETLWPVSAIRLLGAQTAPTFYSVVIVCGMTLSAFAATYLTKIAQSFGPVRIVLILMIVAAVGCATLMPLASPVALAAAFVTFHAALAGSTPTTGGWLHSMVTDDHRASTVSAVALSGAIGAGIGATAVPAIAGTHGEWFAWVTVAGAFLLASLPLILRYGPRLVTPEIHSGA</sequence>
<dbReference type="PROSITE" id="PS00216">
    <property type="entry name" value="SUGAR_TRANSPORT_1"/>
    <property type="match status" value="1"/>
</dbReference>
<evidence type="ECO:0000256" key="5">
    <source>
        <dbReference type="SAM" id="Phobius"/>
    </source>
</evidence>
<evidence type="ECO:0000256" key="4">
    <source>
        <dbReference type="ARBA" id="ARBA00023136"/>
    </source>
</evidence>
<gene>
    <name evidence="7" type="ORF">Amac_096250</name>
</gene>
<keyword evidence="8" id="KW-1185">Reference proteome</keyword>
<dbReference type="InterPro" id="IPR053160">
    <property type="entry name" value="MFS_DHA3_Transporter"/>
</dbReference>